<dbReference type="KEGG" id="fli:Fleli_3002"/>
<dbReference type="SUPFAM" id="SSF52096">
    <property type="entry name" value="ClpP/crotonase"/>
    <property type="match status" value="1"/>
</dbReference>
<sequence precursor="true">MYSFQSKLFILLSILFLFIFSTSVLAQRKPERIIEKEEVEKFKATLDSALCLYTTDSIYRKPILEIGNNPFLDSLIEYNLQEYAFYLNNYWYELDNNTALSLENTAPQGGFKDGDNEKLGFYRKSSLCNCGREHEWHSGWWKGEKNKIKSDNETHYVYYKAFWWRLRSYNRKNFYNRMAQGKSLFRRGVIKRGRRKSKYKTNVWNNNYNQFNLDYLGNGFDKKEILEGNIGYLKCSFLASANYINERFLKDLIEEFLFTDALILDLRGSSVLESERKFFTKDKTINEMSVPIWFVERFLRPDTTYNLGTAKVFHTREYLKDSGKPRRKNYENPTIPLTTETEEVKSFFKRDNYWSYHWGYPLEVDKNYEKYYTLRYFERPIYILTDRNTSDAAEWIVQVLQKHRNAIVIGEPTKGQSTITKRVGTSAYSWLNIPDIEIETTEKSGVKPDIFVSSYDTTSIDKPFDIAYKMAYEKSVLRSNFSYIKKYGQRFKQFEEIIKPIPNPYNLPKNAKDLLGNYGLGKEIIFKNGKLWLKNYQHISPIYQTAPNTFLVKNGLQKRVGHTSYETVAKPIYLFFRKSQDDFQANQISIDSTLEIKQDSVMNMFVRYGDFTSAKFTQLESYNFDTFKKEKQIIDTTQIIKPSAVYPFSKMSKNEKQALFDGFTMQRNLFIPFPDFSFTLISENEIKKKDLENKLTVFVFWSPSSTKSIEAIPKINKMIEIYSENNITFYGFTESNKRNLEEFLIGTPFYADIISSSNSIFEDLYIPTINEPFILILNKEGKFIFGEELKEDSFEKMDYILSNEILK</sequence>
<dbReference type="Gene3D" id="3.40.30.10">
    <property type="entry name" value="Glutaredoxin"/>
    <property type="match status" value="1"/>
</dbReference>
<reference evidence="3" key="1">
    <citation type="submission" date="2012-06" db="EMBL/GenBank/DDBJ databases">
        <title>The complete genome of Flexibacter litoralis DSM 6794.</title>
        <authorList>
            <person name="Lucas S."/>
            <person name="Copeland A."/>
            <person name="Lapidus A."/>
            <person name="Glavina del Rio T."/>
            <person name="Dalin E."/>
            <person name="Tice H."/>
            <person name="Bruce D."/>
            <person name="Goodwin L."/>
            <person name="Pitluck S."/>
            <person name="Peters L."/>
            <person name="Ovchinnikova G."/>
            <person name="Lu M."/>
            <person name="Kyrpides N."/>
            <person name="Mavromatis K."/>
            <person name="Ivanova N."/>
            <person name="Brettin T."/>
            <person name="Detter J.C."/>
            <person name="Han C."/>
            <person name="Larimer F."/>
            <person name="Land M."/>
            <person name="Hauser L."/>
            <person name="Markowitz V."/>
            <person name="Cheng J.-F."/>
            <person name="Hugenholtz P."/>
            <person name="Woyke T."/>
            <person name="Wu D."/>
            <person name="Spring S."/>
            <person name="Lang E."/>
            <person name="Kopitz M."/>
            <person name="Brambilla E."/>
            <person name="Klenk H.-P."/>
            <person name="Eisen J.A."/>
        </authorList>
    </citation>
    <scope>NUCLEOTIDE SEQUENCE [LARGE SCALE GENOMIC DNA]</scope>
    <source>
        <strain evidence="3">ATCC 23117 / DSM 6794 / NBRC 15988 / NCIMB 1366 / Sio-4</strain>
    </source>
</reference>
<dbReference type="EMBL" id="CP003345">
    <property type="protein sequence ID" value="AFM05344.1"/>
    <property type="molecule type" value="Genomic_DNA"/>
</dbReference>
<evidence type="ECO:0000313" key="2">
    <source>
        <dbReference type="EMBL" id="AFM05344.1"/>
    </source>
</evidence>
<keyword evidence="2" id="KW-0378">Hydrolase</keyword>
<proteinExistence type="predicted"/>
<dbReference type="PANTHER" id="PTHR11261">
    <property type="entry name" value="INTERPHOTORECEPTOR RETINOID-BINDING PROTEIN"/>
    <property type="match status" value="1"/>
</dbReference>
<evidence type="ECO:0000313" key="3">
    <source>
        <dbReference type="Proteomes" id="UP000006054"/>
    </source>
</evidence>
<dbReference type="SUPFAM" id="SSF52833">
    <property type="entry name" value="Thioredoxin-like"/>
    <property type="match status" value="1"/>
</dbReference>
<keyword evidence="3" id="KW-1185">Reference proteome</keyword>
<name>I4AN09_BERLS</name>
<dbReference type="Gene3D" id="3.90.226.10">
    <property type="entry name" value="2-enoyl-CoA Hydratase, Chain A, domain 1"/>
    <property type="match status" value="1"/>
</dbReference>
<keyword evidence="2" id="KW-0645">Protease</keyword>
<protein>
    <submittedName>
        <fullName evidence="2">Periplasmic protease</fullName>
    </submittedName>
</protein>
<dbReference type="HOGENOM" id="CLU_349089_0_0_10"/>
<dbReference type="PANTHER" id="PTHR11261:SF3">
    <property type="entry name" value="RETINOL-BINDING PROTEIN 3"/>
    <property type="match status" value="1"/>
</dbReference>
<dbReference type="AlphaFoldDB" id="I4AN09"/>
<dbReference type="InterPro" id="IPR005151">
    <property type="entry name" value="Tail-specific_protease"/>
</dbReference>
<dbReference type="InterPro" id="IPR036249">
    <property type="entry name" value="Thioredoxin-like_sf"/>
</dbReference>
<dbReference type="SMART" id="SM00245">
    <property type="entry name" value="TSPc"/>
    <property type="match status" value="1"/>
</dbReference>
<dbReference type="InterPro" id="IPR029045">
    <property type="entry name" value="ClpP/crotonase-like_dom_sf"/>
</dbReference>
<feature type="domain" description="Tail specific protease" evidence="1">
    <location>
        <begin position="245"/>
        <end position="453"/>
    </location>
</feature>
<dbReference type="eggNOG" id="COG0793">
    <property type="taxonomic scope" value="Bacteria"/>
</dbReference>
<dbReference type="Pfam" id="PF03572">
    <property type="entry name" value="Peptidase_S41"/>
    <property type="match status" value="1"/>
</dbReference>
<dbReference type="GO" id="GO:0008236">
    <property type="term" value="F:serine-type peptidase activity"/>
    <property type="evidence" value="ECO:0007669"/>
    <property type="project" value="InterPro"/>
</dbReference>
<dbReference type="GO" id="GO:0006508">
    <property type="term" value="P:proteolysis"/>
    <property type="evidence" value="ECO:0007669"/>
    <property type="project" value="UniProtKB-KW"/>
</dbReference>
<dbReference type="OrthoDB" id="6397760at2"/>
<dbReference type="RefSeq" id="WP_014798778.1">
    <property type="nucleotide sequence ID" value="NC_018018.1"/>
</dbReference>
<gene>
    <name evidence="2" type="ordered locus">Fleli_3002</name>
</gene>
<dbReference type="Proteomes" id="UP000006054">
    <property type="component" value="Chromosome"/>
</dbReference>
<accession>I4AN09</accession>
<organism evidence="2 3">
    <name type="scientific">Bernardetia litoralis (strain ATCC 23117 / DSM 6794 / NBRC 15988 / NCIMB 1366 / Fx l1 / Sio-4)</name>
    <name type="common">Flexibacter litoralis</name>
    <dbReference type="NCBI Taxonomy" id="880071"/>
    <lineage>
        <taxon>Bacteria</taxon>
        <taxon>Pseudomonadati</taxon>
        <taxon>Bacteroidota</taxon>
        <taxon>Cytophagia</taxon>
        <taxon>Cytophagales</taxon>
        <taxon>Bernardetiaceae</taxon>
        <taxon>Bernardetia</taxon>
    </lineage>
</organism>
<evidence type="ECO:0000259" key="1">
    <source>
        <dbReference type="SMART" id="SM00245"/>
    </source>
</evidence>